<gene>
    <name evidence="7" type="ORF">ACFQS8_04935</name>
</gene>
<dbReference type="GO" id="GO:0016874">
    <property type="term" value="F:ligase activity"/>
    <property type="evidence" value="ECO:0007669"/>
    <property type="project" value="UniProtKB-KW"/>
</dbReference>
<dbReference type="InterPro" id="IPR042099">
    <property type="entry name" value="ANL_N_sf"/>
</dbReference>
<evidence type="ECO:0000256" key="1">
    <source>
        <dbReference type="ARBA" id="ARBA00006432"/>
    </source>
</evidence>
<evidence type="ECO:0000256" key="3">
    <source>
        <dbReference type="ARBA" id="ARBA00022832"/>
    </source>
</evidence>
<feature type="domain" description="AMP-binding enzyme C-terminal" evidence="6">
    <location>
        <begin position="463"/>
        <end position="537"/>
    </location>
</feature>
<dbReference type="InterPro" id="IPR045851">
    <property type="entry name" value="AMP-bd_C_sf"/>
</dbReference>
<evidence type="ECO:0000313" key="8">
    <source>
        <dbReference type="Proteomes" id="UP001596492"/>
    </source>
</evidence>
<dbReference type="PROSITE" id="PS00455">
    <property type="entry name" value="AMP_BINDING"/>
    <property type="match status" value="1"/>
</dbReference>
<evidence type="ECO:0000256" key="2">
    <source>
        <dbReference type="ARBA" id="ARBA00022598"/>
    </source>
</evidence>
<dbReference type="NCBIfam" id="NF004837">
    <property type="entry name" value="PRK06187.1"/>
    <property type="match status" value="1"/>
</dbReference>
<dbReference type="PANTHER" id="PTHR43859">
    <property type="entry name" value="ACYL-ACTIVATING ENZYME"/>
    <property type="match status" value="1"/>
</dbReference>
<dbReference type="CDD" id="cd12119">
    <property type="entry name" value="ttLC_FACS_AlkK_like"/>
    <property type="match status" value="1"/>
</dbReference>
<dbReference type="SUPFAM" id="SSF56801">
    <property type="entry name" value="Acetyl-CoA synthetase-like"/>
    <property type="match status" value="1"/>
</dbReference>
<evidence type="ECO:0000256" key="4">
    <source>
        <dbReference type="ARBA" id="ARBA00023098"/>
    </source>
</evidence>
<dbReference type="Proteomes" id="UP001596492">
    <property type="component" value="Unassembled WGS sequence"/>
</dbReference>
<organism evidence="7 8">
    <name type="scientific">Hirschia litorea</name>
    <dbReference type="NCBI Taxonomy" id="1199156"/>
    <lineage>
        <taxon>Bacteria</taxon>
        <taxon>Pseudomonadati</taxon>
        <taxon>Pseudomonadota</taxon>
        <taxon>Alphaproteobacteria</taxon>
        <taxon>Hyphomonadales</taxon>
        <taxon>Hyphomonadaceae</taxon>
        <taxon>Hirschia</taxon>
    </lineage>
</organism>
<dbReference type="RefSeq" id="WP_382166153.1">
    <property type="nucleotide sequence ID" value="NZ_JBHTBR010000002.1"/>
</dbReference>
<feature type="domain" description="AMP-dependent synthetase/ligase" evidence="5">
    <location>
        <begin position="35"/>
        <end position="414"/>
    </location>
</feature>
<dbReference type="InterPro" id="IPR025110">
    <property type="entry name" value="AMP-bd_C"/>
</dbReference>
<keyword evidence="8" id="KW-1185">Reference proteome</keyword>
<evidence type="ECO:0000313" key="7">
    <source>
        <dbReference type="EMBL" id="MFC7290949.1"/>
    </source>
</evidence>
<evidence type="ECO:0000259" key="6">
    <source>
        <dbReference type="Pfam" id="PF13193"/>
    </source>
</evidence>
<dbReference type="Pfam" id="PF13193">
    <property type="entry name" value="AMP-binding_C"/>
    <property type="match status" value="1"/>
</dbReference>
<keyword evidence="3" id="KW-0276">Fatty acid metabolism</keyword>
<dbReference type="InterPro" id="IPR000873">
    <property type="entry name" value="AMP-dep_synth/lig_dom"/>
</dbReference>
<keyword evidence="4" id="KW-0443">Lipid metabolism</keyword>
<keyword evidence="2 7" id="KW-0436">Ligase</keyword>
<dbReference type="Gene3D" id="3.30.300.30">
    <property type="match status" value="1"/>
</dbReference>
<dbReference type="InterPro" id="IPR020845">
    <property type="entry name" value="AMP-binding_CS"/>
</dbReference>
<proteinExistence type="inferred from homology"/>
<dbReference type="EMBL" id="JBHTBR010000002">
    <property type="protein sequence ID" value="MFC7290949.1"/>
    <property type="molecule type" value="Genomic_DNA"/>
</dbReference>
<comment type="similarity">
    <text evidence="1">Belongs to the ATP-dependent AMP-binding enzyme family.</text>
</comment>
<dbReference type="Pfam" id="PF00501">
    <property type="entry name" value="AMP-binding"/>
    <property type="match status" value="1"/>
</dbReference>
<evidence type="ECO:0000259" key="5">
    <source>
        <dbReference type="Pfam" id="PF00501"/>
    </source>
</evidence>
<comment type="caution">
    <text evidence="7">The sequence shown here is derived from an EMBL/GenBank/DDBJ whole genome shotgun (WGS) entry which is preliminary data.</text>
</comment>
<dbReference type="PANTHER" id="PTHR43859:SF4">
    <property type="entry name" value="BUTANOATE--COA LIGASE AAE1-RELATED"/>
    <property type="match status" value="1"/>
</dbReference>
<accession>A0ABW2IIQ1</accession>
<name>A0ABW2IIQ1_9PROT</name>
<sequence length="555" mass="60790">MQDQANGTSQSLPFGLMQDWPLTVDKVIDHALAAHNQQEVVTRSVAGPIVRKTYGQIHNDARRVSEALLAHGMKPGDMIATMAWNSDLHMETWFGTMGLGMVLHTLNPRLFPQQIAWIANHAEDKALFFDTTFLPLIEAIAPHLPMVKLFVIYGDDSVVPEKTAIPNLKSYESFLSGSTGSNIQWGGFDERTACGLCYTSGTTGNPKGVLYSHRSNVLHTLMSMQSGALGISSQEIVLPIVPMFHANAWGLTFSGPASGAKLVMPGCRMDGEAIYELLDSEKVTISAAVPTVWQMLHEYLVKENKKLPHLNSVVIGGAATPEGLMRAFEEDFDVQVFPAWGMTETSPLGTVSRLPQQLENISDDEKMFHKMKQGRAPFGMEMDVVGPDGKSLPRDGVSAGHLKVRGPAVASAYLKGEGSALDERGFFDTGDVANIDEYGQMHITDRSKDVIKSGGEWISSIALENICMSHPKVAIAGAIGIHHPKWDERPLMVVQLKKGESLSKEEVISFYAGKIAKWWTPDDVVFVDEIPLGSTGKINKLALRETFKDYKLPDC</sequence>
<reference evidence="8" key="1">
    <citation type="journal article" date="2019" name="Int. J. Syst. Evol. Microbiol.">
        <title>The Global Catalogue of Microorganisms (GCM) 10K type strain sequencing project: providing services to taxonomists for standard genome sequencing and annotation.</title>
        <authorList>
            <consortium name="The Broad Institute Genomics Platform"/>
            <consortium name="The Broad Institute Genome Sequencing Center for Infectious Disease"/>
            <person name="Wu L."/>
            <person name="Ma J."/>
        </authorList>
    </citation>
    <scope>NUCLEOTIDE SEQUENCE [LARGE SCALE GENOMIC DNA]</scope>
    <source>
        <strain evidence="8">CCUG 51308</strain>
    </source>
</reference>
<dbReference type="Gene3D" id="3.40.50.12780">
    <property type="entry name" value="N-terminal domain of ligase-like"/>
    <property type="match status" value="1"/>
</dbReference>
<protein>
    <submittedName>
        <fullName evidence="7">Long-chain-fatty-acid--CoA ligase</fullName>
    </submittedName>
</protein>
<dbReference type="NCBIfam" id="NF004674">
    <property type="entry name" value="PRK06018.1"/>
    <property type="match status" value="1"/>
</dbReference>